<dbReference type="GO" id="GO:0008137">
    <property type="term" value="F:NADH dehydrogenase (ubiquinone) activity"/>
    <property type="evidence" value="ECO:0007669"/>
    <property type="project" value="UniProtKB-EC"/>
</dbReference>
<evidence type="ECO:0000256" key="1">
    <source>
        <dbReference type="ARBA" id="ARBA00003257"/>
    </source>
</evidence>
<sequence>MFLNFIMSLILIIMVLVSVAFFTLLERKILGYIQIRKGPNKVGLIGLFQPFSDAIKLFSKEWLKLLNINLFIYLLCPVFLLLNSLFIWMVMPYLEELYSFKLGIMYIFCCLGINVFFIMISGWTSNSLYSILGMLRAIVQVLSYEVSLIMIMLCSIILLMSFNLLDFYFMQKYVWFFILMIPVGFMFFSSMMAETNRSPFDFAEGESELVSGFNIEYGGSLFALIFLGEYGMIMFMSLLASIMFMGGYSNSLFFYFKMLFFMILFIWLRGSYPRYRYDKLMYLSWKIYLPLSMFFILLNFSLMINYIWNFFGKN</sequence>
<evidence type="ECO:0000256" key="13">
    <source>
        <dbReference type="RuleBase" id="RU000473"/>
    </source>
</evidence>
<dbReference type="Pfam" id="PF00146">
    <property type="entry name" value="NADHdh"/>
    <property type="match status" value="1"/>
</dbReference>
<evidence type="ECO:0000256" key="9">
    <source>
        <dbReference type="ARBA" id="ARBA00023075"/>
    </source>
</evidence>
<comment type="subcellular location">
    <subcellularLocation>
        <location evidence="2 12">Mitochondrion inner membrane</location>
        <topology evidence="2 12">Multi-pass membrane protein</topology>
    </subcellularLocation>
</comment>
<dbReference type="GO" id="GO:0009060">
    <property type="term" value="P:aerobic respiration"/>
    <property type="evidence" value="ECO:0007669"/>
    <property type="project" value="TreeGrafter"/>
</dbReference>
<feature type="transmembrane region" description="Helical" evidence="14">
    <location>
        <begin position="137"/>
        <end position="161"/>
    </location>
</feature>
<gene>
    <name evidence="15" type="primary">ND1</name>
</gene>
<feature type="transmembrane region" description="Helical" evidence="14">
    <location>
        <begin position="221"/>
        <end position="246"/>
    </location>
</feature>
<dbReference type="PROSITE" id="PS00667">
    <property type="entry name" value="COMPLEX1_ND1_1"/>
    <property type="match status" value="1"/>
</dbReference>
<dbReference type="RefSeq" id="YP_010585977.1">
    <property type="nucleotide sequence ID" value="NC_069239.1"/>
</dbReference>
<protein>
    <recommendedName>
        <fullName evidence="4 13">NADH-ubiquinone oxidoreductase chain 1</fullName>
        <ecNumber evidence="13">7.1.1.2</ecNumber>
    </recommendedName>
</protein>
<dbReference type="GO" id="GO:0003954">
    <property type="term" value="F:NADH dehydrogenase activity"/>
    <property type="evidence" value="ECO:0007669"/>
    <property type="project" value="TreeGrafter"/>
</dbReference>
<keyword evidence="5" id="KW-0813">Transport</keyword>
<evidence type="ECO:0000256" key="10">
    <source>
        <dbReference type="ARBA" id="ARBA00023128"/>
    </source>
</evidence>
<feature type="transmembrane region" description="Helical" evidence="14">
    <location>
        <begin position="252"/>
        <end position="268"/>
    </location>
</feature>
<feature type="transmembrane region" description="Helical" evidence="14">
    <location>
        <begin position="288"/>
        <end position="308"/>
    </location>
</feature>
<feature type="transmembrane region" description="Helical" evidence="14">
    <location>
        <begin position="103"/>
        <end position="125"/>
    </location>
</feature>
<keyword evidence="9 13" id="KW-0830">Ubiquinone</keyword>
<evidence type="ECO:0000256" key="3">
    <source>
        <dbReference type="ARBA" id="ARBA00010535"/>
    </source>
</evidence>
<dbReference type="GeneID" id="77424878"/>
<geneLocation type="mitochondrion" evidence="15"/>
<evidence type="ECO:0000256" key="12">
    <source>
        <dbReference type="RuleBase" id="RU000471"/>
    </source>
</evidence>
<reference evidence="15" key="2">
    <citation type="journal article" date="2022" name="Syst. Entomol.">
        <title>Massive gene rearrangements of mitochondrial genomes and implications for the phylogeny of Trichoptera (Insecta).</title>
        <authorList>
            <person name="Ge X."/>
            <person name="Peng L."/>
            <person name="Vogler A.P."/>
            <person name="Morse J.C."/>
            <person name="Yang L."/>
            <person name="Sun C."/>
            <person name="Wang B."/>
        </authorList>
    </citation>
    <scope>NUCLEOTIDE SEQUENCE</scope>
</reference>
<dbReference type="PROSITE" id="PS00668">
    <property type="entry name" value="COMPLEX1_ND1_2"/>
    <property type="match status" value="1"/>
</dbReference>
<dbReference type="CTD" id="4535"/>
<feature type="transmembrane region" description="Helical" evidence="14">
    <location>
        <begin position="70"/>
        <end position="91"/>
    </location>
</feature>
<keyword evidence="8 14" id="KW-1133">Transmembrane helix</keyword>
<feature type="transmembrane region" description="Helical" evidence="14">
    <location>
        <begin position="173"/>
        <end position="193"/>
    </location>
</feature>
<evidence type="ECO:0000256" key="5">
    <source>
        <dbReference type="ARBA" id="ARBA00022448"/>
    </source>
</evidence>
<dbReference type="PANTHER" id="PTHR11432">
    <property type="entry name" value="NADH DEHYDROGENASE SUBUNIT 1"/>
    <property type="match status" value="1"/>
</dbReference>
<comment type="similarity">
    <text evidence="3 12">Belongs to the complex I subunit 1 family.</text>
</comment>
<proteinExistence type="inferred from homology"/>
<organism evidence="15">
    <name type="scientific">Abaria herringbona</name>
    <dbReference type="NCBI Taxonomy" id="2996732"/>
    <lineage>
        <taxon>Eukaryota</taxon>
        <taxon>Metazoa</taxon>
        <taxon>Ecdysozoa</taxon>
        <taxon>Arthropoda</taxon>
        <taxon>Hexapoda</taxon>
        <taxon>Insecta</taxon>
        <taxon>Pterygota</taxon>
        <taxon>Neoptera</taxon>
        <taxon>Endopterygota</taxon>
        <taxon>Trichoptera</taxon>
        <taxon>Annulipalpia</taxon>
        <taxon>Psychomyioidea</taxon>
        <taxon>Xiphocentronidae</taxon>
        <taxon>Xiphocentroninae</taxon>
        <taxon>Abaria</taxon>
    </lineage>
</organism>
<dbReference type="PANTHER" id="PTHR11432:SF3">
    <property type="entry name" value="NADH-UBIQUINONE OXIDOREDUCTASE CHAIN 1"/>
    <property type="match status" value="1"/>
</dbReference>
<keyword evidence="6 12" id="KW-0812">Transmembrane</keyword>
<feature type="transmembrane region" description="Helical" evidence="14">
    <location>
        <begin position="6"/>
        <end position="25"/>
    </location>
</feature>
<comment type="function">
    <text evidence="1">Core subunit of the mitochondrial membrane respiratory chain NADH dehydrogenase (Complex I) that is believed to belong to the minimal assembly required for catalysis. Complex I functions in the transfer of electrons from NADH to the respiratory chain. The immediate electron acceptor for the enzyme is believed to be ubiquinone.</text>
</comment>
<evidence type="ECO:0000256" key="11">
    <source>
        <dbReference type="ARBA" id="ARBA00023136"/>
    </source>
</evidence>
<dbReference type="InterPro" id="IPR018086">
    <property type="entry name" value="NADH_UbQ_OxRdtase_su1_CS"/>
</dbReference>
<keyword evidence="12" id="KW-0520">NAD</keyword>
<dbReference type="HAMAP" id="MF_01350">
    <property type="entry name" value="NDH1_NuoH"/>
    <property type="match status" value="1"/>
</dbReference>
<accession>A0A9E8LNM5</accession>
<evidence type="ECO:0000256" key="4">
    <source>
        <dbReference type="ARBA" id="ARBA00021009"/>
    </source>
</evidence>
<dbReference type="EC" id="7.1.1.2" evidence="13"/>
<reference evidence="15" key="1">
    <citation type="submission" date="2021-11" db="EMBL/GenBank/DDBJ databases">
        <authorList>
            <person name="Ge X.-Y."/>
            <person name="Peng L."/>
            <person name="Sun C.-H."/>
            <person name="Wang B.-X."/>
        </authorList>
    </citation>
    <scope>NUCLEOTIDE SEQUENCE</scope>
</reference>
<keyword evidence="7" id="KW-0999">Mitochondrion inner membrane</keyword>
<evidence type="ECO:0000256" key="2">
    <source>
        <dbReference type="ARBA" id="ARBA00004448"/>
    </source>
</evidence>
<dbReference type="InterPro" id="IPR001694">
    <property type="entry name" value="NADH_UbQ_OxRdtase_su1/FPO"/>
</dbReference>
<evidence type="ECO:0000256" key="14">
    <source>
        <dbReference type="SAM" id="Phobius"/>
    </source>
</evidence>
<dbReference type="EMBL" id="OL677997">
    <property type="protein sequence ID" value="UZZ43713.1"/>
    <property type="molecule type" value="Genomic_DNA"/>
</dbReference>
<evidence type="ECO:0000256" key="8">
    <source>
        <dbReference type="ARBA" id="ARBA00022989"/>
    </source>
</evidence>
<evidence type="ECO:0000256" key="7">
    <source>
        <dbReference type="ARBA" id="ARBA00022792"/>
    </source>
</evidence>
<keyword evidence="10 13" id="KW-0496">Mitochondrion</keyword>
<evidence type="ECO:0000313" key="15">
    <source>
        <dbReference type="EMBL" id="UZZ43713.1"/>
    </source>
</evidence>
<dbReference type="GO" id="GO:0005743">
    <property type="term" value="C:mitochondrial inner membrane"/>
    <property type="evidence" value="ECO:0007669"/>
    <property type="project" value="UniProtKB-SubCell"/>
</dbReference>
<comment type="catalytic activity">
    <reaction evidence="13">
        <text>a ubiquinone + NADH + 5 H(+)(in) = a ubiquinol + NAD(+) + 4 H(+)(out)</text>
        <dbReference type="Rhea" id="RHEA:29091"/>
        <dbReference type="Rhea" id="RHEA-COMP:9565"/>
        <dbReference type="Rhea" id="RHEA-COMP:9566"/>
        <dbReference type="ChEBI" id="CHEBI:15378"/>
        <dbReference type="ChEBI" id="CHEBI:16389"/>
        <dbReference type="ChEBI" id="CHEBI:17976"/>
        <dbReference type="ChEBI" id="CHEBI:57540"/>
        <dbReference type="ChEBI" id="CHEBI:57945"/>
        <dbReference type="EC" id="7.1.1.2"/>
    </reaction>
</comment>
<evidence type="ECO:0000256" key="6">
    <source>
        <dbReference type="ARBA" id="ARBA00022692"/>
    </source>
</evidence>
<keyword evidence="11 14" id="KW-0472">Membrane</keyword>
<dbReference type="AlphaFoldDB" id="A0A9E8LNM5"/>
<name>A0A9E8LNM5_9NEOP</name>